<gene>
    <name evidence="2" type="ORF">CFP56_010371</name>
</gene>
<name>A0AAW0L1X9_QUESU</name>
<dbReference type="Proteomes" id="UP000237347">
    <property type="component" value="Unassembled WGS sequence"/>
</dbReference>
<feature type="transmembrane region" description="Helical" evidence="1">
    <location>
        <begin position="34"/>
        <end position="56"/>
    </location>
</feature>
<keyword evidence="1" id="KW-1133">Transmembrane helix</keyword>
<accession>A0AAW0L1X9</accession>
<reference evidence="2 3" key="1">
    <citation type="journal article" date="2018" name="Sci. Data">
        <title>The draft genome sequence of cork oak.</title>
        <authorList>
            <person name="Ramos A.M."/>
            <person name="Usie A."/>
            <person name="Barbosa P."/>
            <person name="Barros P.M."/>
            <person name="Capote T."/>
            <person name="Chaves I."/>
            <person name="Simoes F."/>
            <person name="Abreu I."/>
            <person name="Carrasquinho I."/>
            <person name="Faro C."/>
            <person name="Guimaraes J.B."/>
            <person name="Mendonca D."/>
            <person name="Nobrega F."/>
            <person name="Rodrigues L."/>
            <person name="Saibo N.J.M."/>
            <person name="Varela M.C."/>
            <person name="Egas C."/>
            <person name="Matos J."/>
            <person name="Miguel C.M."/>
            <person name="Oliveira M.M."/>
            <person name="Ricardo C.P."/>
            <person name="Goncalves S."/>
        </authorList>
    </citation>
    <scope>NUCLEOTIDE SEQUENCE [LARGE SCALE GENOMIC DNA]</scope>
    <source>
        <strain evidence="3">cv. HL8</strain>
    </source>
</reference>
<protein>
    <submittedName>
        <fullName evidence="2">Uncharacterized protein</fullName>
    </submittedName>
</protein>
<evidence type="ECO:0000256" key="1">
    <source>
        <dbReference type="SAM" id="Phobius"/>
    </source>
</evidence>
<keyword evidence="1" id="KW-0812">Transmembrane</keyword>
<comment type="caution">
    <text evidence="2">The sequence shown here is derived from an EMBL/GenBank/DDBJ whole genome shotgun (WGS) entry which is preliminary data.</text>
</comment>
<evidence type="ECO:0000313" key="2">
    <source>
        <dbReference type="EMBL" id="KAK7844786.1"/>
    </source>
</evidence>
<organism evidence="2 3">
    <name type="scientific">Quercus suber</name>
    <name type="common">Cork oak</name>
    <dbReference type="NCBI Taxonomy" id="58331"/>
    <lineage>
        <taxon>Eukaryota</taxon>
        <taxon>Viridiplantae</taxon>
        <taxon>Streptophyta</taxon>
        <taxon>Embryophyta</taxon>
        <taxon>Tracheophyta</taxon>
        <taxon>Spermatophyta</taxon>
        <taxon>Magnoliopsida</taxon>
        <taxon>eudicotyledons</taxon>
        <taxon>Gunneridae</taxon>
        <taxon>Pentapetalae</taxon>
        <taxon>rosids</taxon>
        <taxon>fabids</taxon>
        <taxon>Fagales</taxon>
        <taxon>Fagaceae</taxon>
        <taxon>Quercus</taxon>
    </lineage>
</organism>
<proteinExistence type="predicted"/>
<dbReference type="AlphaFoldDB" id="A0AAW0L1X9"/>
<evidence type="ECO:0000313" key="3">
    <source>
        <dbReference type="Proteomes" id="UP000237347"/>
    </source>
</evidence>
<keyword evidence="3" id="KW-1185">Reference proteome</keyword>
<sequence length="86" mass="9417">MSTRGRMILHDIGKMSGGVVDVQKLLTSLLRIKYMLSGILVHSSVFAIALGLKWAICVSICSKLLIFAVNEDLPCHISAYSSTTRH</sequence>
<keyword evidence="1" id="KW-0472">Membrane</keyword>
<dbReference type="EMBL" id="PKMF04000180">
    <property type="protein sequence ID" value="KAK7844786.1"/>
    <property type="molecule type" value="Genomic_DNA"/>
</dbReference>